<sequence length="78" mass="8637">MLLDVSEALAYNFRNCPKDYVARALLETRCHFRPPSVQAESCCDNLSTTISRGATISSPLNSNRPTILIKPSKPLLET</sequence>
<protein>
    <submittedName>
        <fullName evidence="1">Uncharacterized protein</fullName>
    </submittedName>
</protein>
<organism evidence="1 2">
    <name type="scientific">Penicillium chrysogenum</name>
    <name type="common">Penicillium notatum</name>
    <dbReference type="NCBI Taxonomy" id="5076"/>
    <lineage>
        <taxon>Eukaryota</taxon>
        <taxon>Fungi</taxon>
        <taxon>Dikarya</taxon>
        <taxon>Ascomycota</taxon>
        <taxon>Pezizomycotina</taxon>
        <taxon>Eurotiomycetes</taxon>
        <taxon>Eurotiomycetidae</taxon>
        <taxon>Eurotiales</taxon>
        <taxon>Aspergillaceae</taxon>
        <taxon>Penicillium</taxon>
        <taxon>Penicillium chrysogenum species complex</taxon>
    </lineage>
</organism>
<reference evidence="1 2" key="1">
    <citation type="journal article" date="2023" name="IMA Fungus">
        <title>Comparative genomic study of the Penicillium genus elucidates a diverse pangenome and 15 lateral gene transfer events.</title>
        <authorList>
            <person name="Petersen C."/>
            <person name="Sorensen T."/>
            <person name="Nielsen M.R."/>
            <person name="Sondergaard T.E."/>
            <person name="Sorensen J.L."/>
            <person name="Fitzpatrick D.A."/>
            <person name="Frisvad J.C."/>
            <person name="Nielsen K.L."/>
        </authorList>
    </citation>
    <scope>NUCLEOTIDE SEQUENCE [LARGE SCALE GENOMIC DNA]</scope>
    <source>
        <strain evidence="1 2">IBT 3361</strain>
    </source>
</reference>
<dbReference type="EMBL" id="JAPVEB010000002">
    <property type="protein sequence ID" value="KAJ5274948.1"/>
    <property type="molecule type" value="Genomic_DNA"/>
</dbReference>
<accession>A0ABQ8WQE7</accession>
<proteinExistence type="predicted"/>
<dbReference type="Proteomes" id="UP001220256">
    <property type="component" value="Unassembled WGS sequence"/>
</dbReference>
<evidence type="ECO:0000313" key="1">
    <source>
        <dbReference type="EMBL" id="KAJ5274948.1"/>
    </source>
</evidence>
<name>A0ABQ8WQE7_PENCH</name>
<gene>
    <name evidence="1" type="ORF">N7505_003493</name>
</gene>
<evidence type="ECO:0000313" key="2">
    <source>
        <dbReference type="Proteomes" id="UP001220256"/>
    </source>
</evidence>
<comment type="caution">
    <text evidence="1">The sequence shown here is derived from an EMBL/GenBank/DDBJ whole genome shotgun (WGS) entry which is preliminary data.</text>
</comment>
<keyword evidence="2" id="KW-1185">Reference proteome</keyword>